<feature type="compositionally biased region" description="Basic and acidic residues" evidence="1">
    <location>
        <begin position="270"/>
        <end position="281"/>
    </location>
</feature>
<dbReference type="InterPro" id="IPR025558">
    <property type="entry name" value="DUF4283"/>
</dbReference>
<dbReference type="AlphaFoldDB" id="A0A398A1Z4"/>
<dbReference type="PANTHER" id="PTHR31286">
    <property type="entry name" value="GLYCINE-RICH CELL WALL STRUCTURAL PROTEIN 1.8-LIKE"/>
    <property type="match status" value="1"/>
</dbReference>
<reference evidence="4 5" key="1">
    <citation type="submission" date="2018-06" db="EMBL/GenBank/DDBJ databases">
        <title>WGS assembly of Brassica rapa FPsc.</title>
        <authorList>
            <person name="Bowman J."/>
            <person name="Kohchi T."/>
            <person name="Yamato K."/>
            <person name="Jenkins J."/>
            <person name="Shu S."/>
            <person name="Ishizaki K."/>
            <person name="Yamaoka S."/>
            <person name="Nishihama R."/>
            <person name="Nakamura Y."/>
            <person name="Berger F."/>
            <person name="Adam C."/>
            <person name="Aki S."/>
            <person name="Althoff F."/>
            <person name="Araki T."/>
            <person name="Arteaga-Vazquez M."/>
            <person name="Balasubrmanian S."/>
            <person name="Bauer D."/>
            <person name="Boehm C."/>
            <person name="Briginshaw L."/>
            <person name="Caballero-Perez J."/>
            <person name="Catarino B."/>
            <person name="Chen F."/>
            <person name="Chiyoda S."/>
            <person name="Chovatia M."/>
            <person name="Davies K."/>
            <person name="Delmans M."/>
            <person name="Demura T."/>
            <person name="Dierschke T."/>
            <person name="Dolan L."/>
            <person name="Dorantes-Acosta A."/>
            <person name="Eklund D."/>
            <person name="Florent S."/>
            <person name="Flores-Sandoval E."/>
            <person name="Fujiyama A."/>
            <person name="Fukuzawa H."/>
            <person name="Galik B."/>
            <person name="Grimanelli D."/>
            <person name="Grimwood J."/>
            <person name="Grossniklaus U."/>
            <person name="Hamada T."/>
            <person name="Haseloff J."/>
            <person name="Hetherington A."/>
            <person name="Higo A."/>
            <person name="Hirakawa Y."/>
            <person name="Hundley H."/>
            <person name="Ikeda Y."/>
            <person name="Inoue K."/>
            <person name="Inoue S."/>
            <person name="Ishida S."/>
            <person name="Jia Q."/>
            <person name="Kakita M."/>
            <person name="Kanazawa T."/>
            <person name="Kawai Y."/>
            <person name="Kawashima T."/>
            <person name="Kennedy M."/>
            <person name="Kinose K."/>
            <person name="Kinoshita T."/>
            <person name="Kohara Y."/>
            <person name="Koide E."/>
            <person name="Komatsu K."/>
            <person name="Kopischke S."/>
            <person name="Kubo M."/>
            <person name="Kyozuka J."/>
            <person name="Lagercrantz U."/>
            <person name="Lin S."/>
            <person name="Lindquist E."/>
            <person name="Lipzen A."/>
            <person name="Lu C."/>
            <person name="Luna E."/>
            <person name="Martienssen R."/>
            <person name="Minamino N."/>
            <person name="Mizutani M."/>
            <person name="Mizutani M."/>
            <person name="Mochizuki N."/>
            <person name="Monte I."/>
            <person name="Mosher R."/>
            <person name="Nagasaki H."/>
            <person name="Nakagami H."/>
            <person name="Naramoto S."/>
            <person name="Nishitani K."/>
            <person name="Ohtani M."/>
            <person name="Okamoto T."/>
            <person name="Okumura M."/>
            <person name="Phillips J."/>
            <person name="Pollak B."/>
            <person name="Reinders A."/>
            <person name="Roevekamp M."/>
            <person name="Sano R."/>
            <person name="Sawa S."/>
            <person name="Schmid M."/>
            <person name="Shirakawa M."/>
            <person name="Solano R."/>
            <person name="Spunde A."/>
            <person name="Suetsugu N."/>
            <person name="Sugano S."/>
            <person name="Sugiyama A."/>
            <person name="Sun R."/>
            <person name="Suzuki Y."/>
            <person name="Takenaka M."/>
            <person name="Takezawa D."/>
            <person name="Tomogane H."/>
            <person name="Tsuzuki M."/>
            <person name="Ueda T."/>
            <person name="Umeda M."/>
            <person name="Ward J."/>
            <person name="Watanabe Y."/>
            <person name="Yazaki K."/>
            <person name="Yokoyama R."/>
            <person name="Yoshitake Y."/>
            <person name="Yotsui I."/>
            <person name="Zachgo S."/>
            <person name="Schmutz J."/>
        </authorList>
    </citation>
    <scope>NUCLEOTIDE SEQUENCE [LARGE SCALE GENOMIC DNA]</scope>
    <source>
        <strain evidence="5">cv. B-3</strain>
    </source>
</reference>
<sequence>MTQGQWFVKSGGQKKQVSSVGLKISIPKFDNSNLIMGYSKTLIGRCMNPFKQDMQDLLFHLPRIWKVEERVVGADLGLGRFQFDFQEEEDITEVLKKEPFYFDNWMLSIVRWEPVVEENYPSKITFWVRAIGVPLHFWAEPTFRSIGEALGVVCGEDAIDINEGKIRVILDAFKPLIFSITVEFHSGEETVIALRYDRLHGFCRMCSSLRHDQSRCPTNNALVEDGVGPSEKPDQGNKALSYKGAVESRSTATNAGGYNGRPNQQSTGRNEVKGKGIDYEGGKQAGLAKGGPVRKYRDQGRSTTRYVRQAGYLPPQELRDSYAIATGGINGLKNQEVGSHLDAQQKLMLDAFKSGGKGEGSESKARKALLFEEEIAGEEHLETTGEERVVGPQVQEVMETLALPMELSREVAKSMGEVAESKCSGVENGSNHVEQRGNKVEEVIPEMVAGLDDEEDNLEYEMMEDGEDDVALDQVVSDQTFSNDVEMVTEGITHLEEGLPTDESAELAGEKEHQVPKKKNGKLNAAVMGGNAKKRLVQGLVSPRKKVMAKQASKGVEKGPAHTKKASVKPKSDQD</sequence>
<dbReference type="PANTHER" id="PTHR31286:SF178">
    <property type="entry name" value="DUF4283 DOMAIN-CONTAINING PROTEIN"/>
    <property type="match status" value="1"/>
</dbReference>
<evidence type="ECO:0000313" key="4">
    <source>
        <dbReference type="EMBL" id="RID71832.1"/>
    </source>
</evidence>
<dbReference type="Pfam" id="PF14111">
    <property type="entry name" value="DUF4283"/>
    <property type="match status" value="1"/>
</dbReference>
<evidence type="ECO:0008006" key="6">
    <source>
        <dbReference type="Google" id="ProtNLM"/>
    </source>
</evidence>
<feature type="domain" description="Zinc knuckle CX2CX4HX4C" evidence="3">
    <location>
        <begin position="170"/>
        <end position="217"/>
    </location>
</feature>
<feature type="compositionally biased region" description="Polar residues" evidence="1">
    <location>
        <begin position="248"/>
        <end position="269"/>
    </location>
</feature>
<protein>
    <recommendedName>
        <fullName evidence="6">DUF4283 domain-containing protein</fullName>
    </recommendedName>
</protein>
<evidence type="ECO:0000256" key="1">
    <source>
        <dbReference type="SAM" id="MobiDB-lite"/>
    </source>
</evidence>
<feature type="region of interest" description="Disordered" evidence="1">
    <location>
        <begin position="217"/>
        <end position="303"/>
    </location>
</feature>
<evidence type="ECO:0000259" key="3">
    <source>
        <dbReference type="Pfam" id="PF14392"/>
    </source>
</evidence>
<evidence type="ECO:0000259" key="2">
    <source>
        <dbReference type="Pfam" id="PF14111"/>
    </source>
</evidence>
<dbReference type="InterPro" id="IPR025836">
    <property type="entry name" value="Zn_knuckle_CX2CX4HX4C"/>
</dbReference>
<dbReference type="EMBL" id="CM010630">
    <property type="protein sequence ID" value="RID71832.1"/>
    <property type="molecule type" value="Genomic_DNA"/>
</dbReference>
<organism evidence="4 5">
    <name type="scientific">Brassica campestris</name>
    <name type="common">Field mustard</name>
    <dbReference type="NCBI Taxonomy" id="3711"/>
    <lineage>
        <taxon>Eukaryota</taxon>
        <taxon>Viridiplantae</taxon>
        <taxon>Streptophyta</taxon>
        <taxon>Embryophyta</taxon>
        <taxon>Tracheophyta</taxon>
        <taxon>Spermatophyta</taxon>
        <taxon>Magnoliopsida</taxon>
        <taxon>eudicotyledons</taxon>
        <taxon>Gunneridae</taxon>
        <taxon>Pentapetalae</taxon>
        <taxon>rosids</taxon>
        <taxon>malvids</taxon>
        <taxon>Brassicales</taxon>
        <taxon>Brassicaceae</taxon>
        <taxon>Brassiceae</taxon>
        <taxon>Brassica</taxon>
    </lineage>
</organism>
<name>A0A398A1Z4_BRACM</name>
<feature type="region of interest" description="Disordered" evidence="1">
    <location>
        <begin position="538"/>
        <end position="575"/>
    </location>
</feature>
<feature type="domain" description="DUF4283" evidence="2">
    <location>
        <begin position="40"/>
        <end position="115"/>
    </location>
</feature>
<dbReference type="InterPro" id="IPR040256">
    <property type="entry name" value="At4g02000-like"/>
</dbReference>
<evidence type="ECO:0000313" key="5">
    <source>
        <dbReference type="Proteomes" id="UP000264353"/>
    </source>
</evidence>
<accession>A0A398A1Z4</accession>
<gene>
    <name evidence="4" type="ORF">BRARA_C03752</name>
</gene>
<proteinExistence type="predicted"/>
<dbReference type="Proteomes" id="UP000264353">
    <property type="component" value="Chromosome A3"/>
</dbReference>
<dbReference type="Pfam" id="PF14392">
    <property type="entry name" value="zf-CCHC_4"/>
    <property type="match status" value="1"/>
</dbReference>